<name>A0AAI9X6S3_PENTH</name>
<reference evidence="1" key="1">
    <citation type="submission" date="2015-06" db="EMBL/GenBank/DDBJ databases">
        <authorList>
            <person name="Nguyen H."/>
        </authorList>
    </citation>
    <scope>NUCLEOTIDE SEQUENCE</scope>
    <source>
        <strain evidence="1">DAOM 180753</strain>
    </source>
</reference>
<proteinExistence type="predicted"/>
<gene>
    <name evidence="1" type="ORF">VN97_g7165</name>
</gene>
<evidence type="ECO:0000313" key="1">
    <source>
        <dbReference type="EMBL" id="KAJ9486176.1"/>
    </source>
</evidence>
<organism evidence="1 2">
    <name type="scientific">Penicillium thymicola</name>
    <dbReference type="NCBI Taxonomy" id="293382"/>
    <lineage>
        <taxon>Eukaryota</taxon>
        <taxon>Fungi</taxon>
        <taxon>Dikarya</taxon>
        <taxon>Ascomycota</taxon>
        <taxon>Pezizomycotina</taxon>
        <taxon>Eurotiomycetes</taxon>
        <taxon>Eurotiomycetidae</taxon>
        <taxon>Eurotiales</taxon>
        <taxon>Aspergillaceae</taxon>
        <taxon>Penicillium</taxon>
    </lineage>
</organism>
<sequence length="67" mass="7903">MLYTNRKLRTKPLSVGSRHFGRQPKTSTRLLQDYLDFPQERICFDSEIPFQILNMSACDLCHTRKSL</sequence>
<accession>A0AAI9X6S3</accession>
<dbReference type="AlphaFoldDB" id="A0AAI9X6S3"/>
<reference evidence="1" key="2">
    <citation type="journal article" date="2016" name="Fungal Biol.">
        <title>Ochratoxin A production by Penicillium thymicola.</title>
        <authorList>
            <person name="Nguyen H.D.T."/>
            <person name="McMullin D.R."/>
            <person name="Ponomareva E."/>
            <person name="Riley R."/>
            <person name="Pomraning K.R."/>
            <person name="Baker S.E."/>
            <person name="Seifert K.A."/>
        </authorList>
    </citation>
    <scope>NUCLEOTIDE SEQUENCE</scope>
    <source>
        <strain evidence="1">DAOM 180753</strain>
    </source>
</reference>
<protein>
    <submittedName>
        <fullName evidence="1">Uncharacterized protein</fullName>
    </submittedName>
</protein>
<comment type="caution">
    <text evidence="1">The sequence shown here is derived from an EMBL/GenBank/DDBJ whole genome shotgun (WGS) entry which is preliminary data.</text>
</comment>
<keyword evidence="2" id="KW-1185">Reference proteome</keyword>
<evidence type="ECO:0000313" key="2">
    <source>
        <dbReference type="Proteomes" id="UP001227192"/>
    </source>
</evidence>
<dbReference type="EMBL" id="LACB01000223">
    <property type="protein sequence ID" value="KAJ9486176.1"/>
    <property type="molecule type" value="Genomic_DNA"/>
</dbReference>
<dbReference type="Proteomes" id="UP001227192">
    <property type="component" value="Unassembled WGS sequence"/>
</dbReference>